<feature type="transmembrane region" description="Helical" evidence="8">
    <location>
        <begin position="126"/>
        <end position="144"/>
    </location>
</feature>
<protein>
    <submittedName>
        <fullName evidence="9">AEC family transporter</fullName>
    </submittedName>
</protein>
<evidence type="ECO:0000256" key="2">
    <source>
        <dbReference type="ARBA" id="ARBA00010145"/>
    </source>
</evidence>
<dbReference type="AlphaFoldDB" id="A0A857DJ04"/>
<sequence>MELQGVYNQLGILFLTILLGYVLAKVKIIPPAATQVFSKFVLTIALPALILSGMRVSFTTERLHTALFVFLLTIPCYGLAFLVGKLTAKILTKDLTREAIFNFGIVFANTGFLGFPIFQALYGKEAIFYAAIYNIMFNLLLYTLGIKIMNANKTEHPTRLNLKKIINPGVGASIIGFILFITAVPLPEFMTGTIDAIGNTCVPLSMLTIGATLSELPLQRMFSDIGIYILSVVRLLVMPLLTLVLVKYIFQIDQMWLIAIPVIMAGMPIATNTVLMAIEYKNDARLASQTVLISTLLSCLSIPLLILVLSHF</sequence>
<evidence type="ECO:0000256" key="6">
    <source>
        <dbReference type="ARBA" id="ARBA00022989"/>
    </source>
</evidence>
<reference evidence="9 10" key="1">
    <citation type="submission" date="2019-12" db="EMBL/GenBank/DDBJ databases">
        <title>Sequence classification of anaerobic respiratory reductive dehalogenases: First we see many, then we see few.</title>
        <authorList>
            <person name="Molenda O."/>
            <person name="Puentes Jacome L.A."/>
            <person name="Cao X."/>
            <person name="Nesbo C.L."/>
            <person name="Tang S."/>
            <person name="Morson N."/>
            <person name="Patron J."/>
            <person name="Lomheim L."/>
            <person name="Wishart D.S."/>
            <person name="Edwards E.A."/>
        </authorList>
    </citation>
    <scope>NUCLEOTIDE SEQUENCE [LARGE SCALE GENOMIC DNA]</scope>
    <source>
        <strain evidence="9 10">12DCA</strain>
    </source>
</reference>
<dbReference type="Pfam" id="PF03547">
    <property type="entry name" value="Mem_trans"/>
    <property type="match status" value="1"/>
</dbReference>
<dbReference type="Proteomes" id="UP000430508">
    <property type="component" value="Chromosome"/>
</dbReference>
<dbReference type="Gene3D" id="1.20.1530.20">
    <property type="match status" value="1"/>
</dbReference>
<dbReference type="RefSeq" id="WP_019226733.1">
    <property type="nucleotide sequence ID" value="NZ_CP046996.1"/>
</dbReference>
<feature type="transmembrane region" description="Helical" evidence="8">
    <location>
        <begin position="6"/>
        <end position="24"/>
    </location>
</feature>
<evidence type="ECO:0000256" key="3">
    <source>
        <dbReference type="ARBA" id="ARBA00022448"/>
    </source>
</evidence>
<gene>
    <name evidence="9" type="ORF">GQ588_08060</name>
</gene>
<feature type="transmembrane region" description="Helical" evidence="8">
    <location>
        <begin position="290"/>
        <end position="309"/>
    </location>
</feature>
<dbReference type="InterPro" id="IPR004776">
    <property type="entry name" value="Mem_transp_PIN-like"/>
</dbReference>
<keyword evidence="4" id="KW-1003">Cell membrane</keyword>
<evidence type="ECO:0000313" key="10">
    <source>
        <dbReference type="Proteomes" id="UP000430508"/>
    </source>
</evidence>
<dbReference type="EMBL" id="CP046996">
    <property type="protein sequence ID" value="QHA00588.1"/>
    <property type="molecule type" value="Genomic_DNA"/>
</dbReference>
<evidence type="ECO:0000256" key="1">
    <source>
        <dbReference type="ARBA" id="ARBA00004651"/>
    </source>
</evidence>
<feature type="transmembrane region" description="Helical" evidence="8">
    <location>
        <begin position="100"/>
        <end position="120"/>
    </location>
</feature>
<dbReference type="GO" id="GO:0005886">
    <property type="term" value="C:plasma membrane"/>
    <property type="evidence" value="ECO:0007669"/>
    <property type="project" value="UniProtKB-SubCell"/>
</dbReference>
<feature type="transmembrane region" description="Helical" evidence="8">
    <location>
        <begin position="256"/>
        <end position="278"/>
    </location>
</feature>
<dbReference type="PANTHER" id="PTHR36838">
    <property type="entry name" value="AUXIN EFFLUX CARRIER FAMILY PROTEIN"/>
    <property type="match status" value="1"/>
</dbReference>
<comment type="similarity">
    <text evidence="2">Belongs to the auxin efflux carrier (TC 2.A.69) family.</text>
</comment>
<evidence type="ECO:0000256" key="4">
    <source>
        <dbReference type="ARBA" id="ARBA00022475"/>
    </source>
</evidence>
<evidence type="ECO:0000313" key="9">
    <source>
        <dbReference type="EMBL" id="QHA00588.1"/>
    </source>
</evidence>
<dbReference type="InterPro" id="IPR038770">
    <property type="entry name" value="Na+/solute_symporter_sf"/>
</dbReference>
<keyword evidence="7 8" id="KW-0472">Membrane</keyword>
<feature type="transmembrane region" description="Helical" evidence="8">
    <location>
        <begin position="36"/>
        <end position="54"/>
    </location>
</feature>
<accession>A0A857DJ04</accession>
<keyword evidence="3" id="KW-0813">Transport</keyword>
<name>A0A857DJ04_9FIRM</name>
<keyword evidence="5 8" id="KW-0812">Transmembrane</keyword>
<evidence type="ECO:0000256" key="5">
    <source>
        <dbReference type="ARBA" id="ARBA00022692"/>
    </source>
</evidence>
<dbReference type="GO" id="GO:0055085">
    <property type="term" value="P:transmembrane transport"/>
    <property type="evidence" value="ECO:0007669"/>
    <property type="project" value="InterPro"/>
</dbReference>
<feature type="transmembrane region" description="Helical" evidence="8">
    <location>
        <begin position="66"/>
        <end position="88"/>
    </location>
</feature>
<evidence type="ECO:0000256" key="7">
    <source>
        <dbReference type="ARBA" id="ARBA00023136"/>
    </source>
</evidence>
<dbReference type="PANTHER" id="PTHR36838:SF1">
    <property type="entry name" value="SLR1864 PROTEIN"/>
    <property type="match status" value="1"/>
</dbReference>
<evidence type="ECO:0000256" key="8">
    <source>
        <dbReference type="SAM" id="Phobius"/>
    </source>
</evidence>
<feature type="transmembrane region" description="Helical" evidence="8">
    <location>
        <begin position="225"/>
        <end position="250"/>
    </location>
</feature>
<comment type="subcellular location">
    <subcellularLocation>
        <location evidence="1">Cell membrane</location>
        <topology evidence="1">Multi-pass membrane protein</topology>
    </subcellularLocation>
</comment>
<feature type="transmembrane region" description="Helical" evidence="8">
    <location>
        <begin position="165"/>
        <end position="184"/>
    </location>
</feature>
<organism evidence="9 10">
    <name type="scientific">Dehalobacter restrictus</name>
    <dbReference type="NCBI Taxonomy" id="55583"/>
    <lineage>
        <taxon>Bacteria</taxon>
        <taxon>Bacillati</taxon>
        <taxon>Bacillota</taxon>
        <taxon>Clostridia</taxon>
        <taxon>Eubacteriales</taxon>
        <taxon>Desulfitobacteriaceae</taxon>
        <taxon>Dehalobacter</taxon>
    </lineage>
</organism>
<proteinExistence type="inferred from homology"/>
<keyword evidence="6 8" id="KW-1133">Transmembrane helix</keyword>